<feature type="transmembrane region" description="Helical" evidence="2">
    <location>
        <begin position="237"/>
        <end position="254"/>
    </location>
</feature>
<feature type="region of interest" description="Disordered" evidence="1">
    <location>
        <begin position="62"/>
        <end position="89"/>
    </location>
</feature>
<feature type="compositionally biased region" description="Polar residues" evidence="1">
    <location>
        <begin position="64"/>
        <end position="88"/>
    </location>
</feature>
<keyword evidence="4" id="KW-1185">Reference proteome</keyword>
<organism evidence="3 4">
    <name type="scientific">Puniceicoccus vermicola</name>
    <dbReference type="NCBI Taxonomy" id="388746"/>
    <lineage>
        <taxon>Bacteria</taxon>
        <taxon>Pseudomonadati</taxon>
        <taxon>Verrucomicrobiota</taxon>
        <taxon>Opitutia</taxon>
        <taxon>Puniceicoccales</taxon>
        <taxon>Puniceicoccaceae</taxon>
        <taxon>Puniceicoccus</taxon>
    </lineage>
</organism>
<evidence type="ECO:0000256" key="2">
    <source>
        <dbReference type="SAM" id="Phobius"/>
    </source>
</evidence>
<sequence length="260" mass="28247">MKTNLNLRLFSPHLLSILTILTTGHLLSGSVLIDDDFEEYAAGGPPTSPWTSSSNITVSSNVNAQSTFGPSGDTQGMRSRNLNGSFTPEASVEIDSSGESYSILKIQFDYMFVTQQGNPQFILEGDNGTNGIRMMLTTTNGYVSVREGNSFNELTGGMSLSANNWYRFTQSIDIGSSTFSLTVEEFGGTTVTTPDLSFENSISNPTEAVFNYNAPISSTGGEYFIDNVFIETIPEPGSASLYLGVMSVIVVTFLRRRNHR</sequence>
<keyword evidence="2" id="KW-0472">Membrane</keyword>
<dbReference type="RefSeq" id="WP_185694068.1">
    <property type="nucleotide sequence ID" value="NZ_JACHVA010000126.1"/>
</dbReference>
<dbReference type="EMBL" id="JACHVA010000126">
    <property type="protein sequence ID" value="MBC2603442.1"/>
    <property type="molecule type" value="Genomic_DNA"/>
</dbReference>
<accession>A0A7X1E779</accession>
<keyword evidence="2" id="KW-1133">Transmembrane helix</keyword>
<evidence type="ECO:0000313" key="3">
    <source>
        <dbReference type="EMBL" id="MBC2603442.1"/>
    </source>
</evidence>
<gene>
    <name evidence="3" type="ORF">H5P30_16790</name>
</gene>
<protein>
    <submittedName>
        <fullName evidence="3">Uncharacterized protein</fullName>
    </submittedName>
</protein>
<keyword evidence="2" id="KW-0812">Transmembrane</keyword>
<name>A0A7X1E779_9BACT</name>
<evidence type="ECO:0000313" key="4">
    <source>
        <dbReference type="Proteomes" id="UP000525652"/>
    </source>
</evidence>
<proteinExistence type="predicted"/>
<evidence type="ECO:0000256" key="1">
    <source>
        <dbReference type="SAM" id="MobiDB-lite"/>
    </source>
</evidence>
<reference evidence="3 4" key="1">
    <citation type="submission" date="2020-07" db="EMBL/GenBank/DDBJ databases">
        <authorList>
            <person name="Feng X."/>
        </authorList>
    </citation>
    <scope>NUCLEOTIDE SEQUENCE [LARGE SCALE GENOMIC DNA]</scope>
    <source>
        <strain evidence="3 4">JCM14086</strain>
    </source>
</reference>
<comment type="caution">
    <text evidence="3">The sequence shown here is derived from an EMBL/GenBank/DDBJ whole genome shotgun (WGS) entry which is preliminary data.</text>
</comment>
<dbReference type="Proteomes" id="UP000525652">
    <property type="component" value="Unassembled WGS sequence"/>
</dbReference>
<dbReference type="AlphaFoldDB" id="A0A7X1E779"/>